<evidence type="ECO:0000313" key="7">
    <source>
        <dbReference type="EMBL" id="MCU6746677.1"/>
    </source>
</evidence>
<keyword evidence="8" id="KW-1185">Reference proteome</keyword>
<dbReference type="PANTHER" id="PTHR39178:SF1">
    <property type="entry name" value="RIBOSOMAL-PROCESSING CYSTEINE PROTEASE PRP"/>
    <property type="match status" value="1"/>
</dbReference>
<dbReference type="EMBL" id="JAOQJX010000003">
    <property type="protein sequence ID" value="MCU6746677.1"/>
    <property type="molecule type" value="Genomic_DNA"/>
</dbReference>
<evidence type="ECO:0000256" key="4">
    <source>
        <dbReference type="ARBA" id="ARBA00022807"/>
    </source>
</evidence>
<protein>
    <recommendedName>
        <fullName evidence="6">Ribosomal processing cysteine protease Prp</fullName>
    </recommendedName>
</protein>
<reference evidence="7 8" key="1">
    <citation type="journal article" date="2021" name="ISME Commun">
        <title>Automated analysis of genomic sequences facilitates high-throughput and comprehensive description of bacteria.</title>
        <authorList>
            <person name="Hitch T.C.A."/>
        </authorList>
    </citation>
    <scope>NUCLEOTIDE SEQUENCE [LARGE SCALE GENOMIC DNA]</scope>
    <source>
        <strain evidence="7 8">H2_18</strain>
    </source>
</reference>
<keyword evidence="3" id="KW-0378">Hydrolase</keyword>
<proteinExistence type="inferred from homology"/>
<name>A0ABT2T8W8_9FIRM</name>
<keyword evidence="2 7" id="KW-0645">Protease</keyword>
<evidence type="ECO:0000256" key="3">
    <source>
        <dbReference type="ARBA" id="ARBA00022801"/>
    </source>
</evidence>
<organism evidence="7 8">
    <name type="scientific">Faecalicatena acetigenes</name>
    <dbReference type="NCBI Taxonomy" id="2981790"/>
    <lineage>
        <taxon>Bacteria</taxon>
        <taxon>Bacillati</taxon>
        <taxon>Bacillota</taxon>
        <taxon>Clostridia</taxon>
        <taxon>Lachnospirales</taxon>
        <taxon>Lachnospiraceae</taxon>
        <taxon>Faecalicatena</taxon>
    </lineage>
</organism>
<evidence type="ECO:0000256" key="2">
    <source>
        <dbReference type="ARBA" id="ARBA00022670"/>
    </source>
</evidence>
<dbReference type="RefSeq" id="WP_059069519.1">
    <property type="nucleotide sequence ID" value="NZ_JAOQJX010000003.1"/>
</dbReference>
<evidence type="ECO:0000256" key="5">
    <source>
        <dbReference type="ARBA" id="ARBA00044503"/>
    </source>
</evidence>
<dbReference type="CDD" id="cd16332">
    <property type="entry name" value="Prp-like"/>
    <property type="match status" value="1"/>
</dbReference>
<sequence>MIQITVYKNKKHEYVGFDTEGHADFSESGQDIVCAAVSALVINLVNSIERLTSDRTCFVSDEKEGKIEFRFLDVPSHDAQLLLDSMILGIEEIEDSDEYHSYIDIIFKEV</sequence>
<keyword evidence="4" id="KW-0788">Thiol protease</keyword>
<dbReference type="GO" id="GO:0008233">
    <property type="term" value="F:peptidase activity"/>
    <property type="evidence" value="ECO:0007669"/>
    <property type="project" value="UniProtKB-KW"/>
</dbReference>
<dbReference type="PANTHER" id="PTHR39178">
    <property type="entry name" value="HYPOTHETICAL RIBOSOME-ASSOCIATED PROTEIN"/>
    <property type="match status" value="1"/>
</dbReference>
<comment type="similarity">
    <text evidence="5">Belongs to the Prp family.</text>
</comment>
<comment type="caution">
    <text evidence="7">The sequence shown here is derived from an EMBL/GenBank/DDBJ whole genome shotgun (WGS) entry which is preliminary data.</text>
</comment>
<dbReference type="InterPro" id="IPR036764">
    <property type="entry name" value="Peptidase_Prp_sf"/>
</dbReference>
<dbReference type="SUPFAM" id="SSF118010">
    <property type="entry name" value="TM1457-like"/>
    <property type="match status" value="1"/>
</dbReference>
<gene>
    <name evidence="7" type="ORF">OCV51_03220</name>
</gene>
<dbReference type="Proteomes" id="UP001652394">
    <property type="component" value="Unassembled WGS sequence"/>
</dbReference>
<accession>A0ABT2T8W8</accession>
<keyword evidence="1" id="KW-0690">Ribosome biogenesis</keyword>
<dbReference type="Pfam" id="PF04327">
    <property type="entry name" value="Peptidase_Prp"/>
    <property type="match status" value="1"/>
</dbReference>
<dbReference type="GO" id="GO:0006508">
    <property type="term" value="P:proteolysis"/>
    <property type="evidence" value="ECO:0007669"/>
    <property type="project" value="UniProtKB-KW"/>
</dbReference>
<dbReference type="Gene3D" id="3.30.70.1490">
    <property type="entry name" value="Cysteine protease Prp"/>
    <property type="match status" value="1"/>
</dbReference>
<evidence type="ECO:0000256" key="1">
    <source>
        <dbReference type="ARBA" id="ARBA00022517"/>
    </source>
</evidence>
<dbReference type="InterPro" id="IPR007422">
    <property type="entry name" value="Peptidase_Prp"/>
</dbReference>
<evidence type="ECO:0000256" key="6">
    <source>
        <dbReference type="ARBA" id="ARBA00044538"/>
    </source>
</evidence>
<evidence type="ECO:0000313" key="8">
    <source>
        <dbReference type="Proteomes" id="UP001652394"/>
    </source>
</evidence>